<accession>A0A1F5EWS1</accession>
<keyword evidence="1" id="KW-0560">Oxidoreductase</keyword>
<dbReference type="SUPFAM" id="SSF52518">
    <property type="entry name" value="Thiamin diphosphate-binding fold (THDP-binding)"/>
    <property type="match status" value="1"/>
</dbReference>
<dbReference type="CDD" id="cd03376">
    <property type="entry name" value="TPP_PFOR_porB_like"/>
    <property type="match status" value="1"/>
</dbReference>
<dbReference type="InterPro" id="IPR051479">
    <property type="entry name" value="PorB-like"/>
</dbReference>
<dbReference type="AlphaFoldDB" id="A0A1F5EWS1"/>
<feature type="domain" description="Thiamine pyrophosphate enzyme TPP-binding" evidence="2">
    <location>
        <begin position="60"/>
        <end position="203"/>
    </location>
</feature>
<protein>
    <submittedName>
        <fullName evidence="3">2-ketoisovalerate ferredoxin oxidoreductase</fullName>
    </submittedName>
</protein>
<comment type="caution">
    <text evidence="3">The sequence shown here is derived from an EMBL/GenBank/DDBJ whole genome shotgun (WGS) entry which is preliminary data.</text>
</comment>
<proteinExistence type="predicted"/>
<dbReference type="NCBIfam" id="NF008818">
    <property type="entry name" value="PRK11864.1"/>
    <property type="match status" value="1"/>
</dbReference>
<dbReference type="GO" id="GO:0016491">
    <property type="term" value="F:oxidoreductase activity"/>
    <property type="evidence" value="ECO:0007669"/>
    <property type="project" value="UniProtKB-KW"/>
</dbReference>
<dbReference type="PANTHER" id="PTHR42897:SF1">
    <property type="entry name" value="2-OXOACID OXIDOREDUCTASE (FERREDOXIN)"/>
    <property type="match status" value="1"/>
</dbReference>
<dbReference type="Proteomes" id="UP000177187">
    <property type="component" value="Unassembled WGS sequence"/>
</dbReference>
<name>A0A1F5EWS1_9BACT</name>
<gene>
    <name evidence="3" type="ORF">A2Y64_00780</name>
</gene>
<dbReference type="Gene3D" id="3.40.50.970">
    <property type="match status" value="2"/>
</dbReference>
<reference evidence="3 4" key="1">
    <citation type="journal article" date="2016" name="Nat. Commun.">
        <title>Thousands of microbial genomes shed light on interconnected biogeochemical processes in an aquifer system.</title>
        <authorList>
            <person name="Anantharaman K."/>
            <person name="Brown C.T."/>
            <person name="Hug L.A."/>
            <person name="Sharon I."/>
            <person name="Castelle C.J."/>
            <person name="Probst A.J."/>
            <person name="Thomas B.C."/>
            <person name="Singh A."/>
            <person name="Wilkins M.J."/>
            <person name="Karaoz U."/>
            <person name="Brodie E.L."/>
            <person name="Williams K.H."/>
            <person name="Hubbard S.S."/>
            <person name="Banfield J.F."/>
        </authorList>
    </citation>
    <scope>NUCLEOTIDE SEQUENCE [LARGE SCALE GENOMIC DNA]</scope>
</reference>
<dbReference type="STRING" id="1817816.A2Y64_00780"/>
<evidence type="ECO:0000313" key="3">
    <source>
        <dbReference type="EMBL" id="OGD71574.1"/>
    </source>
</evidence>
<organism evidence="3 4">
    <name type="scientific">Candidatus Coatesbacteria bacterium RBG_13_66_14</name>
    <dbReference type="NCBI Taxonomy" id="1817816"/>
    <lineage>
        <taxon>Bacteria</taxon>
        <taxon>Candidatus Coatesiibacteriota</taxon>
    </lineage>
</organism>
<dbReference type="InterPro" id="IPR029061">
    <property type="entry name" value="THDP-binding"/>
</dbReference>
<evidence type="ECO:0000256" key="1">
    <source>
        <dbReference type="ARBA" id="ARBA00023002"/>
    </source>
</evidence>
<dbReference type="PANTHER" id="PTHR42897">
    <property type="entry name" value="PYRUVATE SYNTHASE SUBUNIT PORB"/>
    <property type="match status" value="1"/>
</dbReference>
<dbReference type="InterPro" id="IPR011766">
    <property type="entry name" value="TPP_enzyme_TPP-bd"/>
</dbReference>
<dbReference type="EMBL" id="MFAF01000146">
    <property type="protein sequence ID" value="OGD71574.1"/>
    <property type="molecule type" value="Genomic_DNA"/>
</dbReference>
<evidence type="ECO:0000259" key="2">
    <source>
        <dbReference type="Pfam" id="PF02775"/>
    </source>
</evidence>
<dbReference type="GO" id="GO:0030976">
    <property type="term" value="F:thiamine pyrophosphate binding"/>
    <property type="evidence" value="ECO:0007669"/>
    <property type="project" value="InterPro"/>
</dbReference>
<sequence>MKYSIPTEEYVTSGTVACQGCGAVLALRYALKALGPDTVLSVPACCWSVIDGPFPYSSTLVPLFHTAFETAAAAASGIRNGFAIRGNDHTTVMAWAGDGGTVDIGIQALSGAVERDEDIIYVCYDNEAYMNTGIQRSGSTPWGAWTTTTPVRHFKKEEKKDMVEIMVAHGIRYTATACVSHAEDFVKKMKKAKDIRGTKYIQVFASCPPGWKMQSDDSIKALRLGVQTGIVPLYEVENGVYKINYRPKEFKPVEEYLKLQGRFRHLKPEDVEHVTRWRDRRWKLLEAKVAMTRELYGADAAEG</sequence>
<evidence type="ECO:0000313" key="4">
    <source>
        <dbReference type="Proteomes" id="UP000177187"/>
    </source>
</evidence>
<dbReference type="Pfam" id="PF02775">
    <property type="entry name" value="TPP_enzyme_C"/>
    <property type="match status" value="1"/>
</dbReference>